<keyword evidence="2" id="KW-1185">Reference proteome</keyword>
<protein>
    <submittedName>
        <fullName evidence="1">HTH-type transcriptional regulator YttP</fullName>
    </submittedName>
</protein>
<proteinExistence type="predicted"/>
<name>A0AC61YA12_9FLAO</name>
<dbReference type="Proteomes" id="UP000356253">
    <property type="component" value="Unassembled WGS sequence"/>
</dbReference>
<organism evidence="1 2">
    <name type="scientific">Mesonia oceanica</name>
    <dbReference type="NCBI Taxonomy" id="2687242"/>
    <lineage>
        <taxon>Bacteria</taxon>
        <taxon>Pseudomonadati</taxon>
        <taxon>Bacteroidota</taxon>
        <taxon>Flavobacteriia</taxon>
        <taxon>Flavobacteriales</taxon>
        <taxon>Flavobacteriaceae</taxon>
        <taxon>Mesonia</taxon>
    </lineage>
</organism>
<gene>
    <name evidence="1" type="primary">yttP</name>
    <name evidence="1" type="ORF">FVB9532_02451</name>
</gene>
<sequence>MFNFASHMGINEKQLKILQVTERLFSEHGFDGTSVRTIAKQAQVNIAMISYYFGSKEKLLESLLYYRSQGFKAQLKEVLAKDISYLQKIDEMVAVMIERVHKNRRIYKILHFESTTNTRRSIINDHLIRKKETYKIIESFINDGQKVGVFSKDVNIKLISSTILGTYFNFYYNHNYFKIIHGWDPDTSIDHFVKNELTQHIQITIKALLTYEN</sequence>
<reference evidence="1" key="1">
    <citation type="submission" date="2019-09" db="EMBL/GenBank/DDBJ databases">
        <authorList>
            <person name="Rodrigo-Torres L."/>
            <person name="Arahal R. D."/>
            <person name="Lucena T."/>
        </authorList>
    </citation>
    <scope>NUCLEOTIDE SEQUENCE</scope>
    <source>
        <strain evidence="1">ISS653</strain>
    </source>
</reference>
<evidence type="ECO:0000313" key="1">
    <source>
        <dbReference type="EMBL" id="VVV01170.1"/>
    </source>
</evidence>
<dbReference type="EMBL" id="CABVMM010000009">
    <property type="protein sequence ID" value="VVV01170.1"/>
    <property type="molecule type" value="Genomic_DNA"/>
</dbReference>
<comment type="caution">
    <text evidence="1">The sequence shown here is derived from an EMBL/GenBank/DDBJ whole genome shotgun (WGS) entry which is preliminary data.</text>
</comment>
<evidence type="ECO:0000313" key="2">
    <source>
        <dbReference type="Proteomes" id="UP000356253"/>
    </source>
</evidence>
<accession>A0AC61YA12</accession>